<dbReference type="Proteomes" id="UP001221757">
    <property type="component" value="Unassembled WGS sequence"/>
</dbReference>
<keyword evidence="3" id="KW-1185">Reference proteome</keyword>
<comment type="caution">
    <text evidence="2">The sequence shown here is derived from an EMBL/GenBank/DDBJ whole genome shotgun (WGS) entry which is preliminary data.</text>
</comment>
<dbReference type="AlphaFoldDB" id="A0AAD7CBL7"/>
<feature type="compositionally biased region" description="Low complexity" evidence="1">
    <location>
        <begin position="15"/>
        <end position="27"/>
    </location>
</feature>
<organism evidence="2 3">
    <name type="scientific">Mycena rosella</name>
    <name type="common">Pink bonnet</name>
    <name type="synonym">Agaricus rosellus</name>
    <dbReference type="NCBI Taxonomy" id="1033263"/>
    <lineage>
        <taxon>Eukaryota</taxon>
        <taxon>Fungi</taxon>
        <taxon>Dikarya</taxon>
        <taxon>Basidiomycota</taxon>
        <taxon>Agaricomycotina</taxon>
        <taxon>Agaricomycetes</taxon>
        <taxon>Agaricomycetidae</taxon>
        <taxon>Agaricales</taxon>
        <taxon>Marasmiineae</taxon>
        <taxon>Mycenaceae</taxon>
        <taxon>Mycena</taxon>
    </lineage>
</organism>
<protein>
    <submittedName>
        <fullName evidence="2">Uncharacterized protein</fullName>
    </submittedName>
</protein>
<proteinExistence type="predicted"/>
<dbReference type="EMBL" id="JARKIE010000412">
    <property type="protein sequence ID" value="KAJ7642879.1"/>
    <property type="molecule type" value="Genomic_DNA"/>
</dbReference>
<evidence type="ECO:0000313" key="2">
    <source>
        <dbReference type="EMBL" id="KAJ7642879.1"/>
    </source>
</evidence>
<name>A0AAD7CBL7_MYCRO</name>
<accession>A0AAD7CBL7</accession>
<gene>
    <name evidence="2" type="ORF">B0H17DRAFT_1216291</name>
</gene>
<reference evidence="2" key="1">
    <citation type="submission" date="2023-03" db="EMBL/GenBank/DDBJ databases">
        <title>Massive genome expansion in bonnet fungi (Mycena s.s.) driven by repeated elements and novel gene families across ecological guilds.</title>
        <authorList>
            <consortium name="Lawrence Berkeley National Laboratory"/>
            <person name="Harder C.B."/>
            <person name="Miyauchi S."/>
            <person name="Viragh M."/>
            <person name="Kuo A."/>
            <person name="Thoen E."/>
            <person name="Andreopoulos B."/>
            <person name="Lu D."/>
            <person name="Skrede I."/>
            <person name="Drula E."/>
            <person name="Henrissat B."/>
            <person name="Morin E."/>
            <person name="Kohler A."/>
            <person name="Barry K."/>
            <person name="LaButti K."/>
            <person name="Morin E."/>
            <person name="Salamov A."/>
            <person name="Lipzen A."/>
            <person name="Mereny Z."/>
            <person name="Hegedus B."/>
            <person name="Baldrian P."/>
            <person name="Stursova M."/>
            <person name="Weitz H."/>
            <person name="Taylor A."/>
            <person name="Grigoriev I.V."/>
            <person name="Nagy L.G."/>
            <person name="Martin F."/>
            <person name="Kauserud H."/>
        </authorList>
    </citation>
    <scope>NUCLEOTIDE SEQUENCE</scope>
    <source>
        <strain evidence="2">CBHHK067</strain>
    </source>
</reference>
<feature type="region of interest" description="Disordered" evidence="1">
    <location>
        <begin position="1"/>
        <end position="30"/>
    </location>
</feature>
<feature type="region of interest" description="Disordered" evidence="1">
    <location>
        <begin position="115"/>
        <end position="158"/>
    </location>
</feature>
<evidence type="ECO:0000313" key="3">
    <source>
        <dbReference type="Proteomes" id="UP001221757"/>
    </source>
</evidence>
<evidence type="ECO:0000256" key="1">
    <source>
        <dbReference type="SAM" id="MobiDB-lite"/>
    </source>
</evidence>
<sequence length="189" mass="20475">MQTVRREWASCEGFSPPSSHSPATHTPDPNSFPTSAHAICRILVRLRSGSLSPFRVLDDRAHALAPPLFISPMRVSCLRALLLGDNWPHSAQAASSWAGLVTNVDLALAQVHDQRTRARAARSSPDELNIEEKRPSLHGARPPLSPGNLHTGPSLDAGGAEASVFETAVAGTDFLLRWRDAATYETRNE</sequence>